<feature type="transmembrane region" description="Helical" evidence="1">
    <location>
        <begin position="119"/>
        <end position="139"/>
    </location>
</feature>
<dbReference type="AlphaFoldDB" id="A0A1H8ETB3"/>
<feature type="transmembrane region" description="Helical" evidence="1">
    <location>
        <begin position="12"/>
        <end position="32"/>
    </location>
</feature>
<keyword evidence="1" id="KW-0472">Membrane</keyword>
<name>A0A1H8ETB3_9BACL</name>
<organism evidence="2 3">
    <name type="scientific">Lihuaxuella thermophila</name>
    <dbReference type="NCBI Taxonomy" id="1173111"/>
    <lineage>
        <taxon>Bacteria</taxon>
        <taxon>Bacillati</taxon>
        <taxon>Bacillota</taxon>
        <taxon>Bacilli</taxon>
        <taxon>Bacillales</taxon>
        <taxon>Thermoactinomycetaceae</taxon>
        <taxon>Lihuaxuella</taxon>
    </lineage>
</organism>
<reference evidence="2 3" key="1">
    <citation type="submission" date="2016-10" db="EMBL/GenBank/DDBJ databases">
        <authorList>
            <person name="de Groot N.N."/>
        </authorList>
    </citation>
    <scope>NUCLEOTIDE SEQUENCE [LARGE SCALE GENOMIC DNA]</scope>
    <source>
        <strain evidence="2 3">DSM 46701</strain>
    </source>
</reference>
<dbReference type="InterPro" id="IPR018750">
    <property type="entry name" value="DUF2306_membrane"/>
</dbReference>
<dbReference type="Pfam" id="PF10067">
    <property type="entry name" value="DUF2306"/>
    <property type="match status" value="1"/>
</dbReference>
<feature type="transmembrane region" description="Helical" evidence="1">
    <location>
        <begin position="181"/>
        <end position="203"/>
    </location>
</feature>
<accession>A0A1H8ETB3</accession>
<proteinExistence type="predicted"/>
<dbReference type="RefSeq" id="WP_244527516.1">
    <property type="nucleotide sequence ID" value="NZ_FOCQ01000007.1"/>
</dbReference>
<feature type="transmembrane region" description="Helical" evidence="1">
    <location>
        <begin position="52"/>
        <end position="74"/>
    </location>
</feature>
<evidence type="ECO:0000313" key="3">
    <source>
        <dbReference type="Proteomes" id="UP000199695"/>
    </source>
</evidence>
<dbReference type="Proteomes" id="UP000199695">
    <property type="component" value="Unassembled WGS sequence"/>
</dbReference>
<keyword evidence="3" id="KW-1185">Reference proteome</keyword>
<protein>
    <submittedName>
        <fullName evidence="2">Predicted membrane protein</fullName>
    </submittedName>
</protein>
<feature type="transmembrane region" description="Helical" evidence="1">
    <location>
        <begin position="151"/>
        <end position="169"/>
    </location>
</feature>
<evidence type="ECO:0000256" key="1">
    <source>
        <dbReference type="SAM" id="Phobius"/>
    </source>
</evidence>
<feature type="transmembrane region" description="Helical" evidence="1">
    <location>
        <begin position="94"/>
        <end position="113"/>
    </location>
</feature>
<keyword evidence="1" id="KW-0812">Transmembrane</keyword>
<dbReference type="EMBL" id="FOCQ01000007">
    <property type="protein sequence ID" value="SEN22127.1"/>
    <property type="molecule type" value="Genomic_DNA"/>
</dbReference>
<dbReference type="STRING" id="1173111.SAMN05444955_107134"/>
<gene>
    <name evidence="2" type="ORF">SAMN05444955_107134</name>
</gene>
<keyword evidence="1" id="KW-1133">Transmembrane helix</keyword>
<evidence type="ECO:0000313" key="2">
    <source>
        <dbReference type="EMBL" id="SEN22127.1"/>
    </source>
</evidence>
<sequence>MKKRREQKNTAAIFLSVVALMWMMHTLTKNFVSDPDFTKLIAAKESFTADRSLWMFMLRAHIVLAVVSLLTGPIGAIRKIRLKSIAWHRWSGRIYVVSIVLNLIPGLYLSWFVTGSLTVAGFLVLNLLWLATTWLGYLHIRRKNLAKHRQWIVRSFFLTYANLTIHLLLPVSQYAIGLSYGASYALAVWGSMLLNLGLAEAVLRKKWLT</sequence>